<dbReference type="InterPro" id="IPR051368">
    <property type="entry name" value="SerProtInhib-TIL_Domain"/>
</dbReference>
<dbReference type="Proteomes" id="UP000075840">
    <property type="component" value="Unassembled WGS sequence"/>
</dbReference>
<dbReference type="GeneID" id="120894341"/>
<dbReference type="SUPFAM" id="SSF57567">
    <property type="entry name" value="Serine protease inhibitors"/>
    <property type="match status" value="1"/>
</dbReference>
<dbReference type="CDD" id="cd19941">
    <property type="entry name" value="TIL"/>
    <property type="match status" value="1"/>
</dbReference>
<dbReference type="KEGG" id="aara:120894341"/>
<dbReference type="EMBL" id="APCN01000030">
    <property type="status" value="NOT_ANNOTATED_CDS"/>
    <property type="molecule type" value="Genomic_DNA"/>
</dbReference>
<dbReference type="VEuPathDB" id="VectorBase:AARA21_000288"/>
<dbReference type="GO" id="GO:0030414">
    <property type="term" value="F:peptidase inhibitor activity"/>
    <property type="evidence" value="ECO:0007669"/>
    <property type="project" value="UniProtKB-KW"/>
</dbReference>
<keyword evidence="4" id="KW-1185">Reference proteome</keyword>
<organism evidence="3 4">
    <name type="scientific">Anopheles arabiensis</name>
    <name type="common">Mosquito</name>
    <dbReference type="NCBI Taxonomy" id="7173"/>
    <lineage>
        <taxon>Eukaryota</taxon>
        <taxon>Metazoa</taxon>
        <taxon>Ecdysozoa</taxon>
        <taxon>Arthropoda</taxon>
        <taxon>Hexapoda</taxon>
        <taxon>Insecta</taxon>
        <taxon>Pterygota</taxon>
        <taxon>Neoptera</taxon>
        <taxon>Endopterygota</taxon>
        <taxon>Diptera</taxon>
        <taxon>Nematocera</taxon>
        <taxon>Culicoidea</taxon>
        <taxon>Culicidae</taxon>
        <taxon>Anophelinae</taxon>
        <taxon>Anopheles</taxon>
    </lineage>
</organism>
<dbReference type="AlphaFoldDB" id="A0A182I148"/>
<dbReference type="Gene3D" id="2.10.25.10">
    <property type="entry name" value="Laminin"/>
    <property type="match status" value="1"/>
</dbReference>
<dbReference type="EnsemblMetazoa" id="AARA007288-RA">
    <property type="protein sequence ID" value="AARA007288-PA"/>
    <property type="gene ID" value="AARA007288"/>
</dbReference>
<evidence type="ECO:0000256" key="1">
    <source>
        <dbReference type="ARBA" id="ARBA00022690"/>
    </source>
</evidence>
<dbReference type="PANTHER" id="PTHR23259">
    <property type="entry name" value="RIDDLE"/>
    <property type="match status" value="1"/>
</dbReference>
<protein>
    <submittedName>
        <fullName evidence="3">Uncharacterized protein</fullName>
    </submittedName>
</protein>
<dbReference type="InterPro" id="IPR002919">
    <property type="entry name" value="TIL_dom"/>
</dbReference>
<evidence type="ECO:0000313" key="3">
    <source>
        <dbReference type="EnsemblMetazoa" id="AARA007288-PA"/>
    </source>
</evidence>
<dbReference type="VEuPathDB" id="VectorBase:AARA007288"/>
<sequence length="85" mass="9491">MRAIFVLLVVAVFAFLGVSAQQPKKCGENEIFQRCGTGCERTCDNGETWDKPCKAACVDKCFCKDGFLRNENGKCVRAWHCNPNL</sequence>
<name>A0A182I148_ANOAR</name>
<accession>A0A182I148</accession>
<evidence type="ECO:0000256" key="2">
    <source>
        <dbReference type="ARBA" id="ARBA00023157"/>
    </source>
</evidence>
<reference evidence="3" key="1">
    <citation type="submission" date="2022-08" db="UniProtKB">
        <authorList>
            <consortium name="EnsemblMetazoa"/>
        </authorList>
    </citation>
    <scope>IDENTIFICATION</scope>
    <source>
        <strain evidence="3">Dongola</strain>
    </source>
</reference>
<keyword evidence="1" id="KW-0646">Protease inhibitor</keyword>
<dbReference type="Pfam" id="PF01826">
    <property type="entry name" value="TIL"/>
    <property type="match status" value="1"/>
</dbReference>
<dbReference type="RefSeq" id="XP_040152799.1">
    <property type="nucleotide sequence ID" value="XM_040296865.1"/>
</dbReference>
<evidence type="ECO:0000313" key="4">
    <source>
        <dbReference type="Proteomes" id="UP000075840"/>
    </source>
</evidence>
<dbReference type="InterPro" id="IPR036084">
    <property type="entry name" value="Ser_inhib-like_sf"/>
</dbReference>
<dbReference type="FunFam" id="2.10.25.10:FF:000674">
    <property type="entry name" value="Mucin-2"/>
    <property type="match status" value="1"/>
</dbReference>
<dbReference type="PANTHER" id="PTHR23259:SF69">
    <property type="entry name" value="GEO11767P1-RELATED"/>
    <property type="match status" value="1"/>
</dbReference>
<proteinExistence type="predicted"/>
<keyword evidence="2" id="KW-1015">Disulfide bond</keyword>